<reference evidence="3" key="2">
    <citation type="submission" date="2023-07" db="EMBL/GenBank/DDBJ databases">
        <title>Acinetobacter oleivorans assembled AC1583.</title>
        <authorList>
            <person name="Yeo C.C."/>
        </authorList>
    </citation>
    <scope>NUCLEOTIDE SEQUENCE [LARGE SCALE GENOMIC DNA]</scope>
    <source>
        <strain evidence="3">AC1583</strain>
    </source>
</reference>
<dbReference type="Gene3D" id="3.60.21.10">
    <property type="match status" value="1"/>
</dbReference>
<dbReference type="InterPro" id="IPR006186">
    <property type="entry name" value="Ser/Thr-sp_prot-phosphatase"/>
</dbReference>
<dbReference type="PANTHER" id="PTHR42850:SF10">
    <property type="entry name" value="SERINE_THREONINE-PROTEIN PHOSPHATASE 1"/>
    <property type="match status" value="1"/>
</dbReference>
<protein>
    <submittedName>
        <fullName evidence="2">Metallophosphoesterase</fullName>
    </submittedName>
</protein>
<gene>
    <name evidence="2" type="ORF">IIQ43_18175</name>
</gene>
<reference evidence="2 3" key="1">
    <citation type="submission" date="2020-10" db="EMBL/GenBank/DDBJ databases">
        <authorList>
            <person name="Mohd Rani F."/>
        </authorList>
    </citation>
    <scope>NUCLEOTIDE SEQUENCE [LARGE SCALE GENOMIC DNA]</scope>
    <source>
        <strain evidence="2 3">AC1583</strain>
    </source>
</reference>
<dbReference type="Pfam" id="PF00149">
    <property type="entry name" value="Metallophos"/>
    <property type="match status" value="1"/>
</dbReference>
<dbReference type="InterPro" id="IPR004843">
    <property type="entry name" value="Calcineurin-like_PHP"/>
</dbReference>
<sequence>MEELEKVKFNFKEDLVISVGDLIDRGKESLRCIELVQEPWFKAIRGNHEQMCLEASIAAEMKDFHCKHGGKWLYDLPHNKYLEVLSICTNLPIILEVKFKGKIYGFVHADINSNNWEDFKRSLKNDNYFSKITDSSLQTALWGRGRIKSDGKNKKYKNIKGIDEIYLGHTVVKETTQIDNCYYIDTGMVFGSYLTLLELGCNR</sequence>
<evidence type="ECO:0000313" key="2">
    <source>
        <dbReference type="EMBL" id="MBE2166450.1"/>
    </source>
</evidence>
<name>A0ABR9NP00_9GAMM</name>
<dbReference type="Proteomes" id="UP000619170">
    <property type="component" value="Unassembled WGS sequence"/>
</dbReference>
<dbReference type="InterPro" id="IPR050126">
    <property type="entry name" value="Ap4A_hydrolase"/>
</dbReference>
<dbReference type="EMBL" id="JADAZL010000013">
    <property type="protein sequence ID" value="MBE2166450.1"/>
    <property type="molecule type" value="Genomic_DNA"/>
</dbReference>
<accession>A0ABR9NP00</accession>
<dbReference type="SUPFAM" id="SSF56300">
    <property type="entry name" value="Metallo-dependent phosphatases"/>
    <property type="match status" value="1"/>
</dbReference>
<dbReference type="InterPro" id="IPR029052">
    <property type="entry name" value="Metallo-depent_PP-like"/>
</dbReference>
<dbReference type="PANTHER" id="PTHR42850">
    <property type="entry name" value="METALLOPHOSPHOESTERASE"/>
    <property type="match status" value="1"/>
</dbReference>
<keyword evidence="3" id="KW-1185">Reference proteome</keyword>
<dbReference type="PROSITE" id="PS00125">
    <property type="entry name" value="SER_THR_PHOSPHATASE"/>
    <property type="match status" value="1"/>
</dbReference>
<evidence type="ECO:0000313" key="3">
    <source>
        <dbReference type="Proteomes" id="UP000619170"/>
    </source>
</evidence>
<feature type="domain" description="Serine/threonine specific protein phosphatases" evidence="1">
    <location>
        <begin position="44"/>
        <end position="49"/>
    </location>
</feature>
<evidence type="ECO:0000259" key="1">
    <source>
        <dbReference type="PROSITE" id="PS00125"/>
    </source>
</evidence>
<organism evidence="2 3">
    <name type="scientific">Acinetobacter oleivorans</name>
    <dbReference type="NCBI Taxonomy" id="1148157"/>
    <lineage>
        <taxon>Bacteria</taxon>
        <taxon>Pseudomonadati</taxon>
        <taxon>Pseudomonadota</taxon>
        <taxon>Gammaproteobacteria</taxon>
        <taxon>Moraxellales</taxon>
        <taxon>Moraxellaceae</taxon>
        <taxon>Acinetobacter</taxon>
    </lineage>
</organism>
<proteinExistence type="predicted"/>
<comment type="caution">
    <text evidence="2">The sequence shown here is derived from an EMBL/GenBank/DDBJ whole genome shotgun (WGS) entry which is preliminary data.</text>
</comment>